<gene>
    <name evidence="2" type="ORF">L1O03_04680</name>
</gene>
<comment type="caution">
    <text evidence="2">The sequence shown here is derived from an EMBL/GenBank/DDBJ whole genome shotgun (WGS) entry which is preliminary data.</text>
</comment>
<reference evidence="2" key="1">
    <citation type="submission" date="2022-01" db="EMBL/GenBank/DDBJ databases">
        <title>Corynebacterium sp. nov isolated from isolated from the feces of the greater white-fronted geese (Anser albifrons) at Poyang Lake, PR China.</title>
        <authorList>
            <person name="Liu Q."/>
        </authorList>
    </citation>
    <scope>NUCLEOTIDE SEQUENCE</scope>
    <source>
        <strain evidence="2">JCM 32435</strain>
    </source>
</reference>
<keyword evidence="1" id="KW-0812">Transmembrane</keyword>
<dbReference type="RefSeq" id="WP_236118276.1">
    <property type="nucleotide sequence ID" value="NZ_JAKGSI010000002.1"/>
</dbReference>
<keyword evidence="1" id="KW-0472">Membrane</keyword>
<organism evidence="2 3">
    <name type="scientific">Corynebacterium uropygiale</name>
    <dbReference type="NCBI Taxonomy" id="1775911"/>
    <lineage>
        <taxon>Bacteria</taxon>
        <taxon>Bacillati</taxon>
        <taxon>Actinomycetota</taxon>
        <taxon>Actinomycetes</taxon>
        <taxon>Mycobacteriales</taxon>
        <taxon>Corynebacteriaceae</taxon>
        <taxon>Corynebacterium</taxon>
    </lineage>
</organism>
<keyword evidence="3" id="KW-1185">Reference proteome</keyword>
<evidence type="ECO:0000256" key="1">
    <source>
        <dbReference type="SAM" id="Phobius"/>
    </source>
</evidence>
<evidence type="ECO:0000313" key="2">
    <source>
        <dbReference type="EMBL" id="MCF4006479.1"/>
    </source>
</evidence>
<name>A0A9X1QS06_9CORY</name>
<keyword evidence="1" id="KW-1133">Transmembrane helix</keyword>
<dbReference type="Proteomes" id="UP001139336">
    <property type="component" value="Unassembled WGS sequence"/>
</dbReference>
<feature type="transmembrane region" description="Helical" evidence="1">
    <location>
        <begin position="80"/>
        <end position="100"/>
    </location>
</feature>
<evidence type="ECO:0008006" key="4">
    <source>
        <dbReference type="Google" id="ProtNLM"/>
    </source>
</evidence>
<sequence>MSITVNMPKNHSLAASMPRPQAVKGQVWDPASRMAVQPLSAHVRTLSVDDRTSAHPLHSRTKGSSGIRGIGKSEVASQGIVHFLIGGVFGLALMGGLLFLDSADDLQPVGPMPQSSFSAQ</sequence>
<accession>A0A9X1QS06</accession>
<protein>
    <recommendedName>
        <fullName evidence="4">Cell wall hydrolase interfering with FtsZ ring assembly</fullName>
    </recommendedName>
</protein>
<proteinExistence type="predicted"/>
<evidence type="ECO:0000313" key="3">
    <source>
        <dbReference type="Proteomes" id="UP001139336"/>
    </source>
</evidence>
<dbReference type="AlphaFoldDB" id="A0A9X1QS06"/>
<dbReference type="EMBL" id="JAKGSI010000002">
    <property type="protein sequence ID" value="MCF4006479.1"/>
    <property type="molecule type" value="Genomic_DNA"/>
</dbReference>